<evidence type="ECO:0000256" key="3">
    <source>
        <dbReference type="ARBA" id="ARBA00023125"/>
    </source>
</evidence>
<evidence type="ECO:0000259" key="6">
    <source>
        <dbReference type="PROSITE" id="PS50994"/>
    </source>
</evidence>
<name>A0A1H2TVP2_9BACL</name>
<dbReference type="GO" id="GO:0032196">
    <property type="term" value="P:transposition"/>
    <property type="evidence" value="ECO:0007669"/>
    <property type="project" value="UniProtKB-KW"/>
</dbReference>
<keyword evidence="4" id="KW-0233">DNA recombination</keyword>
<evidence type="ECO:0000256" key="2">
    <source>
        <dbReference type="ARBA" id="ARBA00022578"/>
    </source>
</evidence>
<dbReference type="RefSeq" id="WP_218129482.1">
    <property type="nucleotide sequence ID" value="NZ_FNOJ01000006.1"/>
</dbReference>
<dbReference type="InterPro" id="IPR001584">
    <property type="entry name" value="Integrase_cat-core"/>
</dbReference>
<keyword evidence="3" id="KW-0238">DNA-binding</keyword>
<dbReference type="Gene3D" id="1.10.10.60">
    <property type="entry name" value="Homeodomain-like"/>
    <property type="match status" value="1"/>
</dbReference>
<evidence type="ECO:0000256" key="4">
    <source>
        <dbReference type="ARBA" id="ARBA00023172"/>
    </source>
</evidence>
<dbReference type="EMBL" id="FNOJ01000006">
    <property type="protein sequence ID" value="SDW47973.1"/>
    <property type="molecule type" value="Genomic_DNA"/>
</dbReference>
<dbReference type="InterPro" id="IPR036397">
    <property type="entry name" value="RNaseH_sf"/>
</dbReference>
<dbReference type="GO" id="GO:0015074">
    <property type="term" value="P:DNA integration"/>
    <property type="evidence" value="ECO:0007669"/>
    <property type="project" value="InterPro"/>
</dbReference>
<dbReference type="GO" id="GO:0006310">
    <property type="term" value="P:DNA recombination"/>
    <property type="evidence" value="ECO:0007669"/>
    <property type="project" value="UniProtKB-KW"/>
</dbReference>
<organism evidence="7 8">
    <name type="scientific">Alicyclobacillus hesperidum</name>
    <dbReference type="NCBI Taxonomy" id="89784"/>
    <lineage>
        <taxon>Bacteria</taxon>
        <taxon>Bacillati</taxon>
        <taxon>Bacillota</taxon>
        <taxon>Bacilli</taxon>
        <taxon>Bacillales</taxon>
        <taxon>Alicyclobacillaceae</taxon>
        <taxon>Alicyclobacillus</taxon>
    </lineage>
</organism>
<comment type="similarity">
    <text evidence="1">Belongs to the transposase IS21/IS408/IS1162 family.</text>
</comment>
<evidence type="ECO:0000313" key="8">
    <source>
        <dbReference type="Proteomes" id="UP000182589"/>
    </source>
</evidence>
<proteinExistence type="inferred from homology"/>
<feature type="domain" description="Integrase catalytic" evidence="6">
    <location>
        <begin position="113"/>
        <end position="236"/>
    </location>
</feature>
<dbReference type="NCBIfam" id="NF033546">
    <property type="entry name" value="transpos_IS21"/>
    <property type="match status" value="1"/>
</dbReference>
<dbReference type="STRING" id="89784.SAMN04489725_106160"/>
<sequence>MLKGGSVLKLHTLHAQGKSIREIVRETGHARNTVRKYLRDGALPEPTPRSKRGSKLDPYKDLLRQWMQEEGLFNCEVMYRRLQELGYTGHVTVIKDFVRPFRSPQLPKAKVRYETKPGVQAQVDWGLCDYTDKYGQARKLAVFVMVLGYSRVMYVEFARRCDIHSFLHCFVHAIEFFGGIPNVALTDHMKTVVLGMNDDHTPQWHRLFEDFALAIGLTPKLCKVSRPQTKGKVERMVVFCQAKIPEKIVCFSPSIRRGFLTLFHQCVLHAIVFSLLENF</sequence>
<evidence type="ECO:0000313" key="7">
    <source>
        <dbReference type="EMBL" id="SDW47973.1"/>
    </source>
</evidence>
<dbReference type="InterPro" id="IPR017894">
    <property type="entry name" value="HTH_IS21_transposase_type"/>
</dbReference>
<keyword evidence="8" id="KW-1185">Reference proteome</keyword>
<dbReference type="InterPro" id="IPR012337">
    <property type="entry name" value="RNaseH-like_sf"/>
</dbReference>
<dbReference type="Proteomes" id="UP000182589">
    <property type="component" value="Unassembled WGS sequence"/>
</dbReference>
<dbReference type="GO" id="GO:0003677">
    <property type="term" value="F:DNA binding"/>
    <property type="evidence" value="ECO:0007669"/>
    <property type="project" value="UniProtKB-KW"/>
</dbReference>
<reference evidence="8" key="1">
    <citation type="submission" date="2016-10" db="EMBL/GenBank/DDBJ databases">
        <authorList>
            <person name="Varghese N."/>
        </authorList>
    </citation>
    <scope>NUCLEOTIDE SEQUENCE [LARGE SCALE GENOMIC DNA]</scope>
    <source>
        <strain evidence="8">DSM 12489</strain>
    </source>
</reference>
<dbReference type="PANTHER" id="PTHR35004">
    <property type="entry name" value="TRANSPOSASE RV3428C-RELATED"/>
    <property type="match status" value="1"/>
</dbReference>
<dbReference type="Pfam" id="PF00665">
    <property type="entry name" value="rve"/>
    <property type="match status" value="1"/>
</dbReference>
<dbReference type="SUPFAM" id="SSF53098">
    <property type="entry name" value="Ribonuclease H-like"/>
    <property type="match status" value="1"/>
</dbReference>
<dbReference type="PROSITE" id="PS50994">
    <property type="entry name" value="INTEGRASE"/>
    <property type="match status" value="1"/>
</dbReference>
<accession>A0A1H2TVP2</accession>
<keyword evidence="2" id="KW-0815">Transposition</keyword>
<gene>
    <name evidence="7" type="ORF">SAMN04489725_106160</name>
</gene>
<dbReference type="AlphaFoldDB" id="A0A1H2TVP2"/>
<evidence type="ECO:0000259" key="5">
    <source>
        <dbReference type="PROSITE" id="PS50531"/>
    </source>
</evidence>
<feature type="domain" description="HTH IS21-type" evidence="5">
    <location>
        <begin position="5"/>
        <end position="67"/>
    </location>
</feature>
<dbReference type="PANTHER" id="PTHR35004:SF6">
    <property type="entry name" value="TRANSPOSASE"/>
    <property type="match status" value="1"/>
</dbReference>
<protein>
    <submittedName>
        <fullName evidence="7">Transposase</fullName>
    </submittedName>
</protein>
<evidence type="ECO:0000256" key="1">
    <source>
        <dbReference type="ARBA" id="ARBA00009277"/>
    </source>
</evidence>
<dbReference type="PROSITE" id="PS50531">
    <property type="entry name" value="HTH_IS21"/>
    <property type="match status" value="1"/>
</dbReference>
<dbReference type="Gene3D" id="3.30.420.10">
    <property type="entry name" value="Ribonuclease H-like superfamily/Ribonuclease H"/>
    <property type="match status" value="1"/>
</dbReference>